<dbReference type="Gene3D" id="1.25.10.10">
    <property type="entry name" value="Leucine-rich Repeat Variant"/>
    <property type="match status" value="2"/>
</dbReference>
<dbReference type="EMBL" id="QBMC01000141">
    <property type="protein sequence ID" value="PZO12724.1"/>
    <property type="molecule type" value="Genomic_DNA"/>
</dbReference>
<dbReference type="SUPFAM" id="SSF48371">
    <property type="entry name" value="ARM repeat"/>
    <property type="match status" value="1"/>
</dbReference>
<dbReference type="InterPro" id="IPR016024">
    <property type="entry name" value="ARM-type_fold"/>
</dbReference>
<dbReference type="PANTHER" id="PTHR12697:SF5">
    <property type="entry name" value="DEOXYHYPUSINE HYDROXYLASE"/>
    <property type="match status" value="1"/>
</dbReference>
<evidence type="ECO:0000256" key="1">
    <source>
        <dbReference type="ARBA" id="ARBA00022549"/>
    </source>
</evidence>
<name>A0A2W4TYG8_9CYAN</name>
<gene>
    <name evidence="3" type="ORF">DCF25_17140</name>
</gene>
<protein>
    <submittedName>
        <fullName evidence="3">Phycocyanin operon protein Y</fullName>
    </submittedName>
</protein>
<dbReference type="Proteomes" id="UP000249354">
    <property type="component" value="Unassembled WGS sequence"/>
</dbReference>
<reference evidence="4" key="1">
    <citation type="submission" date="2018-04" db="EMBL/GenBank/DDBJ databases">
        <authorList>
            <person name="Cornet L."/>
        </authorList>
    </citation>
    <scope>NUCLEOTIDE SEQUENCE [LARGE SCALE GENOMIC DNA]</scope>
</reference>
<sequence length="422" mass="46726">MDTRFSRLFNLTETQAIEILDAPANDSDEASNRYIAASHLVNFDSAEAIAALIRAVKNDDDDLDNRIVRRKALEALGRLKVAAAVPVIDDALTDEDNYLVENAAWALGEIGTDDTAILEKLAEQLDRPDQSYRTLIHALATLNYKPAVERIKVFTTSEQAPIASAALTAIYRLTDDEAVIPQVLQFLQSHNVNARRGSIQDLMDANYSAAIPPIAQCPVSSVFRLRAIRQLAELAIKTGKLTFADVQPHLENVLRDHPDTVALVHAYDRELTVPELVQALYGTDFGRCYLASKTLIDHHAKTAPAELLARYEAEGYNDYGAHYHIMRMFGWLQMSEGYDLLIEALNNKAPQFQKSRTAAAIALGELGSTQAIPPLTAALSVPIWDLQYAALMSLSKLGESNLDQHFDSDKTDWLIQEKLNSL</sequence>
<evidence type="ECO:0000313" key="3">
    <source>
        <dbReference type="EMBL" id="PZO12724.1"/>
    </source>
</evidence>
<keyword evidence="1" id="KW-0042">Antenna complex</keyword>
<proteinExistence type="predicted"/>
<dbReference type="GO" id="GO:0030089">
    <property type="term" value="C:phycobilisome"/>
    <property type="evidence" value="ECO:0007669"/>
    <property type="project" value="UniProtKB-KW"/>
</dbReference>
<keyword evidence="2" id="KW-0605">Phycobilisome</keyword>
<dbReference type="Pfam" id="PF13646">
    <property type="entry name" value="HEAT_2"/>
    <property type="match status" value="2"/>
</dbReference>
<dbReference type="AlphaFoldDB" id="A0A2W4TYG8"/>
<dbReference type="PANTHER" id="PTHR12697">
    <property type="entry name" value="PBS LYASE HEAT-LIKE PROTEIN"/>
    <property type="match status" value="1"/>
</dbReference>
<comment type="caution">
    <text evidence="3">The sequence shown here is derived from an EMBL/GenBank/DDBJ whole genome shotgun (WGS) entry which is preliminary data.</text>
</comment>
<dbReference type="InterPro" id="IPR011989">
    <property type="entry name" value="ARM-like"/>
</dbReference>
<dbReference type="SMART" id="SM00567">
    <property type="entry name" value="EZ_HEAT"/>
    <property type="match status" value="6"/>
</dbReference>
<evidence type="ECO:0000256" key="2">
    <source>
        <dbReference type="ARBA" id="ARBA00022738"/>
    </source>
</evidence>
<accession>A0A2W4TYG8</accession>
<dbReference type="InterPro" id="IPR004155">
    <property type="entry name" value="PBS_lyase_HEAT"/>
</dbReference>
<dbReference type="GO" id="GO:0016491">
    <property type="term" value="F:oxidoreductase activity"/>
    <property type="evidence" value="ECO:0007669"/>
    <property type="project" value="TreeGrafter"/>
</dbReference>
<evidence type="ECO:0000313" key="4">
    <source>
        <dbReference type="Proteomes" id="UP000249354"/>
    </source>
</evidence>
<organism evidence="3 4">
    <name type="scientific">Leptolyngbya foveolarum</name>
    <dbReference type="NCBI Taxonomy" id="47253"/>
    <lineage>
        <taxon>Bacteria</taxon>
        <taxon>Bacillati</taxon>
        <taxon>Cyanobacteriota</taxon>
        <taxon>Cyanophyceae</taxon>
        <taxon>Leptolyngbyales</taxon>
        <taxon>Leptolyngbyaceae</taxon>
        <taxon>Leptolyngbya group</taxon>
        <taxon>Leptolyngbya</taxon>
    </lineage>
</organism>
<reference evidence="3 4" key="2">
    <citation type="submission" date="2018-06" db="EMBL/GenBank/DDBJ databases">
        <title>Metagenomic assembly of (sub)arctic Cyanobacteria and their associated microbiome from non-axenic cultures.</title>
        <authorList>
            <person name="Baurain D."/>
        </authorList>
    </citation>
    <scope>NUCLEOTIDE SEQUENCE [LARGE SCALE GENOMIC DNA]</scope>
    <source>
        <strain evidence="3">ULC129bin1</strain>
    </source>
</reference>